<dbReference type="Proteomes" id="UP000077623">
    <property type="component" value="Unassembled WGS sequence"/>
</dbReference>
<evidence type="ECO:0000256" key="1">
    <source>
        <dbReference type="SAM" id="Phobius"/>
    </source>
</evidence>
<reference evidence="3" key="1">
    <citation type="submission" date="2016-04" db="EMBL/GenBank/DDBJ databases">
        <authorList>
            <person name="Quiroz-Castaneda R.E."/>
            <person name="Martinez-Ocampo F."/>
        </authorList>
    </citation>
    <scope>NUCLEOTIDE SEQUENCE [LARGE SCALE GENOMIC DNA]</scope>
    <source>
        <strain evidence="3">INIFAP01</strain>
    </source>
</reference>
<organism evidence="2 3">
    <name type="scientific">Candidatus Mycoplasma haematobovis</name>
    <dbReference type="NCBI Taxonomy" id="432608"/>
    <lineage>
        <taxon>Bacteria</taxon>
        <taxon>Bacillati</taxon>
        <taxon>Mycoplasmatota</taxon>
        <taxon>Mollicutes</taxon>
        <taxon>Mycoplasmataceae</taxon>
        <taxon>Mycoplasma</taxon>
    </lineage>
</organism>
<keyword evidence="1" id="KW-1133">Transmembrane helix</keyword>
<accession>A0A1A9QDQ4</accession>
<gene>
    <name evidence="2" type="ORF">A6V39_04175</name>
</gene>
<dbReference type="STRING" id="432608.A6V39_04175"/>
<keyword evidence="1" id="KW-0812">Transmembrane</keyword>
<evidence type="ECO:0000313" key="2">
    <source>
        <dbReference type="EMBL" id="OAL10086.1"/>
    </source>
</evidence>
<dbReference type="AlphaFoldDB" id="A0A1A9QDQ4"/>
<keyword evidence="1" id="KW-0472">Membrane</keyword>
<keyword evidence="3" id="KW-1185">Reference proteome</keyword>
<dbReference type="EMBL" id="LWUJ01000012">
    <property type="protein sequence ID" value="OAL10086.1"/>
    <property type="molecule type" value="Genomic_DNA"/>
</dbReference>
<comment type="caution">
    <text evidence="2">The sequence shown here is derived from an EMBL/GenBank/DDBJ whole genome shotgun (WGS) entry which is preliminary data.</text>
</comment>
<feature type="transmembrane region" description="Helical" evidence="1">
    <location>
        <begin position="6"/>
        <end position="26"/>
    </location>
</feature>
<evidence type="ECO:0000313" key="3">
    <source>
        <dbReference type="Proteomes" id="UP000077623"/>
    </source>
</evidence>
<proteinExistence type="predicted"/>
<protein>
    <submittedName>
        <fullName evidence="2">Uncharacterized protein</fullName>
    </submittedName>
</protein>
<dbReference type="RefSeq" id="WP_187150473.1">
    <property type="nucleotide sequence ID" value="NZ_LWUJ01000012.1"/>
</dbReference>
<name>A0A1A9QDQ4_9MOLU</name>
<sequence length="121" mass="13546">MAFGEFSRYCLIFGCSVLGGLTGYWYSSAPANLRIKLEKQKRKLLRPGDPLYLYGRNIIKNKDTIKSLNIKGFTGDIGAEATDEQAIALNNWCTDNLFKSPRFLSEKMASDLATHCEWNGG</sequence>